<dbReference type="Proteomes" id="UP000634206">
    <property type="component" value="Unassembled WGS sequence"/>
</dbReference>
<proteinExistence type="predicted"/>
<dbReference type="Gene3D" id="3.90.79.10">
    <property type="entry name" value="Nucleoside Triphosphate Pyrophosphohydrolase"/>
    <property type="match status" value="1"/>
</dbReference>
<accession>A0AAE2VDM8</accession>
<sequence length="209" mass="23508">MAKDYQGEEILVVRRSLFDELGEFQGINADVDAYLPSLLNPENNFFMDRGAAEDDPSHKQLIPYCIFRVKDDQGTRYLHYTRGKSGGESRLHAQVSIGIGGHINPVDQREDHLGFDTYMAGVEREIDEELNIEGGHTNKIVALLNDDSNTVGQVHLGVVHMIDLENDDVAANEDAIANLAFTTLEELRGELYDRLETWTRCCVDVIEEL</sequence>
<keyword evidence="2" id="KW-1185">Reference proteome</keyword>
<dbReference type="AlphaFoldDB" id="A0AAE2VDM8"/>
<dbReference type="InterPro" id="IPR015797">
    <property type="entry name" value="NUDIX_hydrolase-like_dom_sf"/>
</dbReference>
<name>A0AAE2VDM8_9BACT</name>
<dbReference type="SUPFAM" id="SSF55811">
    <property type="entry name" value="Nudix"/>
    <property type="match status" value="1"/>
</dbReference>
<reference evidence="1" key="1">
    <citation type="submission" date="2021-01" db="EMBL/GenBank/DDBJ databases">
        <title>Modified the classification status of verrucomicrobia.</title>
        <authorList>
            <person name="Feng X."/>
        </authorList>
    </citation>
    <scope>NUCLEOTIDE SEQUENCE</scope>
    <source>
        <strain evidence="1">5K15</strain>
    </source>
</reference>
<evidence type="ECO:0000313" key="1">
    <source>
        <dbReference type="EMBL" id="MBK1856151.1"/>
    </source>
</evidence>
<organism evidence="1 2">
    <name type="scientific">Oceaniferula flava</name>
    <dbReference type="NCBI Taxonomy" id="2800421"/>
    <lineage>
        <taxon>Bacteria</taxon>
        <taxon>Pseudomonadati</taxon>
        <taxon>Verrucomicrobiota</taxon>
        <taxon>Verrucomicrobiia</taxon>
        <taxon>Verrucomicrobiales</taxon>
        <taxon>Verrucomicrobiaceae</taxon>
        <taxon>Oceaniferula</taxon>
    </lineage>
</organism>
<comment type="caution">
    <text evidence="1">The sequence shown here is derived from an EMBL/GenBank/DDBJ whole genome shotgun (WGS) entry which is preliminary data.</text>
</comment>
<dbReference type="EMBL" id="JAENIG010000010">
    <property type="protein sequence ID" value="MBK1856151.1"/>
    <property type="molecule type" value="Genomic_DNA"/>
</dbReference>
<dbReference type="RefSeq" id="WP_309490765.1">
    <property type="nucleotide sequence ID" value="NZ_JAENIG010000010.1"/>
</dbReference>
<evidence type="ECO:0000313" key="2">
    <source>
        <dbReference type="Proteomes" id="UP000634206"/>
    </source>
</evidence>
<evidence type="ECO:0008006" key="3">
    <source>
        <dbReference type="Google" id="ProtNLM"/>
    </source>
</evidence>
<protein>
    <recommendedName>
        <fullName evidence="3">Nudix hydrolase domain-containing protein</fullName>
    </recommendedName>
</protein>
<gene>
    <name evidence="1" type="ORF">JIN83_14350</name>
</gene>